<dbReference type="EMBL" id="MK522034">
    <property type="protein sequence ID" value="QOR60249.1"/>
    <property type="molecule type" value="Genomic_DNA"/>
</dbReference>
<name>A0A7S6NY08_9PHYC</name>
<keyword evidence="1" id="KW-0175">Coiled coil</keyword>
<proteinExistence type="predicted"/>
<accession>A0A7S6NY08</accession>
<sequence length="224" mass="26232">MEALTTLMQTLDLNSKIISEGDYLKMCDSIKTIHDYIKSETDSESDEEDFRIRRVDIPIPFSPIPNLPPLGDNLEDLTIYDTVPLPQSRRGDYVHPDLPEILTPPPVHESLRDRELEDELMEVNRLIHETSKNMEKLKYRRNITNIVRQEAVKRRARELGIRLPRYTIGSLLDAGHDVGDARIFFKEYLEDYNDDIDRKYNELEDVMKELEQDKTAIIDELINF</sequence>
<evidence type="ECO:0000313" key="2">
    <source>
        <dbReference type="EMBL" id="QOR60249.1"/>
    </source>
</evidence>
<organism evidence="2">
    <name type="scientific">Bathycoccus sp. RCC716 virus 1</name>
    <dbReference type="NCBI Taxonomy" id="2530038"/>
    <lineage>
        <taxon>Viruses</taxon>
        <taxon>Varidnaviria</taxon>
        <taxon>Bamfordvirae</taxon>
        <taxon>Nucleocytoviricota</taxon>
        <taxon>Megaviricetes</taxon>
        <taxon>Algavirales</taxon>
        <taxon>Phycodnaviridae</taxon>
        <taxon>Prasinovirus</taxon>
    </lineage>
</organism>
<evidence type="ECO:0000256" key="1">
    <source>
        <dbReference type="SAM" id="Coils"/>
    </source>
</evidence>
<protein>
    <submittedName>
        <fullName evidence="2">Uncharacterized protein</fullName>
    </submittedName>
</protein>
<feature type="coiled-coil region" evidence="1">
    <location>
        <begin position="189"/>
        <end position="220"/>
    </location>
</feature>
<reference evidence="2" key="1">
    <citation type="submission" date="2019-02" db="EMBL/GenBank/DDBJ databases">
        <authorList>
            <person name="Bachy C."/>
            <person name="Yung C.-M."/>
            <person name="Roux S."/>
            <person name="Sullivan M.B."/>
            <person name="Worden A.Z."/>
        </authorList>
    </citation>
    <scope>NUCLEOTIDE SEQUENCE</scope>
    <source>
        <strain evidence="2">BII-V1</strain>
    </source>
</reference>